<name>A0ABV3ZCI3_9BACT</name>
<evidence type="ECO:0000259" key="1">
    <source>
        <dbReference type="Pfam" id="PF13115"/>
    </source>
</evidence>
<dbReference type="Proteomes" id="UP001560573">
    <property type="component" value="Unassembled WGS sequence"/>
</dbReference>
<organism evidence="2 3">
    <name type="scientific">Danxiaibacter flavus</name>
    <dbReference type="NCBI Taxonomy" id="3049108"/>
    <lineage>
        <taxon>Bacteria</taxon>
        <taxon>Pseudomonadati</taxon>
        <taxon>Bacteroidota</taxon>
        <taxon>Chitinophagia</taxon>
        <taxon>Chitinophagales</taxon>
        <taxon>Chitinophagaceae</taxon>
        <taxon>Danxiaibacter</taxon>
    </lineage>
</organism>
<dbReference type="Pfam" id="PF13115">
    <property type="entry name" value="YtkA"/>
    <property type="match status" value="1"/>
</dbReference>
<dbReference type="InterPro" id="IPR032693">
    <property type="entry name" value="YtkA-like_dom"/>
</dbReference>
<evidence type="ECO:0000313" key="3">
    <source>
        <dbReference type="Proteomes" id="UP001560573"/>
    </source>
</evidence>
<keyword evidence="3" id="KW-1185">Reference proteome</keyword>
<accession>A0ABV3ZCI3</accession>
<evidence type="ECO:0000313" key="2">
    <source>
        <dbReference type="EMBL" id="MEX6686924.1"/>
    </source>
</evidence>
<dbReference type="RefSeq" id="WP_369328320.1">
    <property type="nucleotide sequence ID" value="NZ_JAULBC010000001.1"/>
</dbReference>
<comment type="caution">
    <text evidence="2">The sequence shown here is derived from an EMBL/GenBank/DDBJ whole genome shotgun (WGS) entry which is preliminary data.</text>
</comment>
<proteinExistence type="predicted"/>
<reference evidence="2 3" key="1">
    <citation type="submission" date="2023-07" db="EMBL/GenBank/DDBJ databases">
        <authorList>
            <person name="Lian W.-H."/>
        </authorList>
    </citation>
    <scope>NUCLEOTIDE SEQUENCE [LARGE SCALE GENOMIC DNA]</scope>
    <source>
        <strain evidence="2 3">SYSU DXS3180</strain>
    </source>
</reference>
<gene>
    <name evidence="2" type="ORF">QTN47_05435</name>
</gene>
<sequence>MASAVCACLLMSSCSKTSDAVVVNPEDKLLKVGESYAEGAATKVVLYADRTLTAGYNKMYVALYDSVNSTQKTTNADLVLSPEMTMNMNGMTMKHGCPVEDPSYDATNKLFAGAIAFSMASTTADSWSLAVKINNKENHKTGVASFSLNVAVTTNSSIKSVTLTDGTKLTIAVVAPGKPVVGVNDLELAIYQKKDAYQYLPATGYAIKQDVEMPSMEHGSPNNIDPVETSAGHYKGKVNYTMTGDWRINLSILTDGKAVSNGLYFDQNVR</sequence>
<feature type="domain" description="YtkA-like" evidence="1">
    <location>
        <begin position="167"/>
        <end position="250"/>
    </location>
</feature>
<protein>
    <submittedName>
        <fullName evidence="2">FixH family protein</fullName>
    </submittedName>
</protein>
<dbReference type="EMBL" id="JAULBC010000001">
    <property type="protein sequence ID" value="MEX6686924.1"/>
    <property type="molecule type" value="Genomic_DNA"/>
</dbReference>